<dbReference type="EMBL" id="JBJQOH010000006">
    <property type="protein sequence ID" value="KAL3685193.1"/>
    <property type="molecule type" value="Genomic_DNA"/>
</dbReference>
<feature type="compositionally biased region" description="Polar residues" evidence="1">
    <location>
        <begin position="199"/>
        <end position="208"/>
    </location>
</feature>
<dbReference type="AlphaFoldDB" id="A0ABD3H1R6"/>
<evidence type="ECO:0000313" key="3">
    <source>
        <dbReference type="Proteomes" id="UP001633002"/>
    </source>
</evidence>
<evidence type="ECO:0008006" key="4">
    <source>
        <dbReference type="Google" id="ProtNLM"/>
    </source>
</evidence>
<organism evidence="2 3">
    <name type="scientific">Riccia sorocarpa</name>
    <dbReference type="NCBI Taxonomy" id="122646"/>
    <lineage>
        <taxon>Eukaryota</taxon>
        <taxon>Viridiplantae</taxon>
        <taxon>Streptophyta</taxon>
        <taxon>Embryophyta</taxon>
        <taxon>Marchantiophyta</taxon>
        <taxon>Marchantiopsida</taxon>
        <taxon>Marchantiidae</taxon>
        <taxon>Marchantiales</taxon>
        <taxon>Ricciaceae</taxon>
        <taxon>Riccia</taxon>
    </lineage>
</organism>
<proteinExistence type="predicted"/>
<evidence type="ECO:0000256" key="1">
    <source>
        <dbReference type="SAM" id="MobiDB-lite"/>
    </source>
</evidence>
<feature type="region of interest" description="Disordered" evidence="1">
    <location>
        <begin position="126"/>
        <end position="145"/>
    </location>
</feature>
<feature type="compositionally biased region" description="Polar residues" evidence="1">
    <location>
        <begin position="126"/>
        <end position="144"/>
    </location>
</feature>
<name>A0ABD3H1R6_9MARC</name>
<feature type="compositionally biased region" description="Basic and acidic residues" evidence="1">
    <location>
        <begin position="90"/>
        <end position="104"/>
    </location>
</feature>
<reference evidence="2 3" key="1">
    <citation type="submission" date="2024-09" db="EMBL/GenBank/DDBJ databases">
        <title>Chromosome-scale assembly of Riccia sorocarpa.</title>
        <authorList>
            <person name="Paukszto L."/>
        </authorList>
    </citation>
    <scope>NUCLEOTIDE SEQUENCE [LARGE SCALE GENOMIC DNA]</scope>
    <source>
        <strain evidence="2">LP-2024</strain>
        <tissue evidence="2">Aerial parts of the thallus</tissue>
    </source>
</reference>
<feature type="region of interest" description="Disordered" evidence="1">
    <location>
        <begin position="72"/>
        <end position="121"/>
    </location>
</feature>
<gene>
    <name evidence="2" type="ORF">R1sor_003215</name>
</gene>
<accession>A0ABD3H1R6</accession>
<keyword evidence="3" id="KW-1185">Reference proteome</keyword>
<feature type="region of interest" description="Disordered" evidence="1">
    <location>
        <begin position="199"/>
        <end position="231"/>
    </location>
</feature>
<dbReference type="Proteomes" id="UP001633002">
    <property type="component" value="Unassembled WGS sequence"/>
</dbReference>
<comment type="caution">
    <text evidence="2">The sequence shown here is derived from an EMBL/GenBank/DDBJ whole genome shotgun (WGS) entry which is preliminary data.</text>
</comment>
<protein>
    <recommendedName>
        <fullName evidence="4">BRCT domain-containing protein</fullName>
    </recommendedName>
</protein>
<feature type="region of interest" description="Disordered" evidence="1">
    <location>
        <begin position="151"/>
        <end position="174"/>
    </location>
</feature>
<sequence>MLADGIRDLRFTLLNDKKSKSGMWWFLEKCHNHEIDVKALGKVLVSVIFKKTDKAFNFEMYMESKGMKVKAAETGEASQPESSKKKKSKKSLDSTKKTSEAEKSKKTKMNPVNTSSDVEAIKKTKSIQATTASSGQKKGDTSTAHVPRTEAAPSLNVGGPSNNAAPSTPVIDPQPADCNIIRPAWVGEDGSVNMSTLDDAQKSKNQQEVAVMEVTDDEEKESSSKSRKRKAVAKVEKPVGFKPGQTVAGLDQEAKGVKINGVPAMQSAARSRDSKLDGCAWIVGVASVPYEMYTGKKKCINILKLEDLKSFIKKGGKFMVISGLHSMKDAKNIILEVGQNKEHVLYGRADQLKKRHIKIVRGDTPESVLCKL</sequence>
<evidence type="ECO:0000313" key="2">
    <source>
        <dbReference type="EMBL" id="KAL3685193.1"/>
    </source>
</evidence>